<evidence type="ECO:0000256" key="1">
    <source>
        <dbReference type="SAM" id="Phobius"/>
    </source>
</evidence>
<dbReference type="RefSeq" id="WP_413778430.1">
    <property type="nucleotide sequence ID" value="NZ_JAUOZS010000001.1"/>
</dbReference>
<keyword evidence="1" id="KW-0472">Membrane</keyword>
<name>A0ABU3NSR1_9FIRM</name>
<dbReference type="Pfam" id="PF09719">
    <property type="entry name" value="C_GCAxxG_C_C"/>
    <property type="match status" value="1"/>
</dbReference>
<feature type="transmembrane region" description="Helical" evidence="1">
    <location>
        <begin position="53"/>
        <end position="73"/>
    </location>
</feature>
<organism evidence="2 3">
    <name type="scientific">Anaeroselena agilis</name>
    <dbReference type="NCBI Taxonomy" id="3063788"/>
    <lineage>
        <taxon>Bacteria</taxon>
        <taxon>Bacillati</taxon>
        <taxon>Bacillota</taxon>
        <taxon>Negativicutes</taxon>
        <taxon>Acetonemataceae</taxon>
        <taxon>Anaeroselena</taxon>
    </lineage>
</organism>
<evidence type="ECO:0000313" key="3">
    <source>
        <dbReference type="Proteomes" id="UP001254848"/>
    </source>
</evidence>
<dbReference type="SUPFAM" id="SSF48695">
    <property type="entry name" value="Multiheme cytochromes"/>
    <property type="match status" value="1"/>
</dbReference>
<dbReference type="InterPro" id="IPR036280">
    <property type="entry name" value="Multihaem_cyt_sf"/>
</dbReference>
<keyword evidence="1" id="KW-1133">Transmembrane helix</keyword>
<dbReference type="EMBL" id="JAUOZS010000001">
    <property type="protein sequence ID" value="MDT8899863.1"/>
    <property type="molecule type" value="Genomic_DNA"/>
</dbReference>
<reference evidence="2 3" key="1">
    <citation type="submission" date="2023-07" db="EMBL/GenBank/DDBJ databases">
        <title>The novel representative of Negativicutes class, Anaeroselena agilis gen. nov. sp. nov.</title>
        <authorList>
            <person name="Prokofeva M.I."/>
            <person name="Elcheninov A.G."/>
            <person name="Klyukina A."/>
            <person name="Kublanov I.V."/>
            <person name="Frolov E.N."/>
            <person name="Podosokorskaya O.A."/>
        </authorList>
    </citation>
    <scope>NUCLEOTIDE SEQUENCE [LARGE SCALE GENOMIC DNA]</scope>
    <source>
        <strain evidence="2 3">4137-cl</strain>
    </source>
</reference>
<proteinExistence type="predicted"/>
<dbReference type="InterPro" id="IPR010181">
    <property type="entry name" value="CGCAxxGCC_motif"/>
</dbReference>
<comment type="caution">
    <text evidence="2">The sequence shown here is derived from an EMBL/GenBank/DDBJ whole genome shotgun (WGS) entry which is preliminary data.</text>
</comment>
<dbReference type="NCBIfam" id="TIGR01909">
    <property type="entry name" value="C_GCAxxG_C_C"/>
    <property type="match status" value="1"/>
</dbReference>
<sequence length="153" mass="16489">MDSEQMDVKQLAGQHFREGYNCAEAVLRSFNAALDLGLGDDALRLAAGFGGGIGHSGCVCGALAASIMVLGALQGRRSNEENRDEAYRLSQGFHDRFSGSFGGTCCRALNPHPFETREHLRGCLKITGRTAELLMDYIRENGIAKKDPGPQSL</sequence>
<dbReference type="Proteomes" id="UP001254848">
    <property type="component" value="Unassembled WGS sequence"/>
</dbReference>
<keyword evidence="3" id="KW-1185">Reference proteome</keyword>
<evidence type="ECO:0000313" key="2">
    <source>
        <dbReference type="EMBL" id="MDT8899863.1"/>
    </source>
</evidence>
<accession>A0ABU3NSR1</accession>
<protein>
    <submittedName>
        <fullName evidence="2">C-GCAxxG-C-C family (Seleno)protein</fullName>
    </submittedName>
</protein>
<gene>
    <name evidence="2" type="ORF">Q4T40_01185</name>
</gene>
<keyword evidence="1" id="KW-0812">Transmembrane</keyword>